<dbReference type="RefSeq" id="XP_014485831.1">
    <property type="nucleotide sequence ID" value="XM_014630345.1"/>
</dbReference>
<evidence type="ECO:0000313" key="1">
    <source>
        <dbReference type="Proteomes" id="UP000515204"/>
    </source>
</evidence>
<dbReference type="Gene3D" id="3.80.10.10">
    <property type="entry name" value="Ribonuclease Inhibitor"/>
    <property type="match status" value="1"/>
</dbReference>
<dbReference type="GeneID" id="106750196"/>
<accession>A0A6P3Y4J8</accession>
<sequence length="277" mass="30972">MNTAGLVVFPHEVDDERFRSTVMISKNATRKEEQRLNDEEEQEKSSRTLHLLQVKGSPRLSPEGVFALADYCRCLRELSLSYSLLSDELLLALCSAKQIHLKTLRIEAHPETRPFPRVSERAWSAFSSRLPNMNLVLLSYMTDDDDDDQKSLFMSHVPVTHLHLGDVPSQATISRISEQCTRLVELVIAAYSSGPIDSFLISIAKNCAQLSAVGIGDCEVTCSGLVRFVTLCAHRLQALYVAETSLIEDAEFDIGKISANVSSLLGRTWMPEYVPLW</sequence>
<protein>
    <submittedName>
        <fullName evidence="2">F-box/LRR-repeat protein 3-like</fullName>
    </submittedName>
</protein>
<keyword evidence="1" id="KW-1185">Reference proteome</keyword>
<dbReference type="PANTHER" id="PTHR20933:SF3">
    <property type="entry name" value="F-BOX ONLY PROTEIN 33"/>
    <property type="match status" value="1"/>
</dbReference>
<dbReference type="Proteomes" id="UP000515204">
    <property type="component" value="Unplaced"/>
</dbReference>
<dbReference type="OrthoDB" id="9974792at2759"/>
<dbReference type="KEGG" id="dqu:106750196"/>
<dbReference type="SUPFAM" id="SSF52047">
    <property type="entry name" value="RNI-like"/>
    <property type="match status" value="1"/>
</dbReference>
<dbReference type="GO" id="GO:0031398">
    <property type="term" value="P:positive regulation of protein ubiquitination"/>
    <property type="evidence" value="ECO:0007669"/>
    <property type="project" value="TreeGrafter"/>
</dbReference>
<organism evidence="1 2">
    <name type="scientific">Dinoponera quadriceps</name>
    <name type="common">South American ant</name>
    <dbReference type="NCBI Taxonomy" id="609295"/>
    <lineage>
        <taxon>Eukaryota</taxon>
        <taxon>Metazoa</taxon>
        <taxon>Ecdysozoa</taxon>
        <taxon>Arthropoda</taxon>
        <taxon>Hexapoda</taxon>
        <taxon>Insecta</taxon>
        <taxon>Pterygota</taxon>
        <taxon>Neoptera</taxon>
        <taxon>Endopterygota</taxon>
        <taxon>Hymenoptera</taxon>
        <taxon>Apocrita</taxon>
        <taxon>Aculeata</taxon>
        <taxon>Formicoidea</taxon>
        <taxon>Formicidae</taxon>
        <taxon>Ponerinae</taxon>
        <taxon>Ponerini</taxon>
        <taxon>Dinoponera</taxon>
    </lineage>
</organism>
<proteinExistence type="predicted"/>
<dbReference type="PANTHER" id="PTHR20933">
    <property type="entry name" value="F-BOX ONLY PROTEIN 33"/>
    <property type="match status" value="1"/>
</dbReference>
<evidence type="ECO:0000313" key="2">
    <source>
        <dbReference type="RefSeq" id="XP_014485831.1"/>
    </source>
</evidence>
<gene>
    <name evidence="2" type="primary">LOC106750196</name>
</gene>
<dbReference type="AlphaFoldDB" id="A0A6P3Y4J8"/>
<reference evidence="2" key="1">
    <citation type="submission" date="2025-08" db="UniProtKB">
        <authorList>
            <consortium name="RefSeq"/>
        </authorList>
    </citation>
    <scope>IDENTIFICATION</scope>
</reference>
<name>A0A6P3Y4J8_DINQU</name>
<dbReference type="InterPro" id="IPR032675">
    <property type="entry name" value="LRR_dom_sf"/>
</dbReference>